<dbReference type="CDD" id="cd10839">
    <property type="entry name" value="cpPDZ1_DegP-like"/>
    <property type="match status" value="1"/>
</dbReference>
<protein>
    <recommendedName>
        <fullName evidence="5">Probable periplasmic serine endoprotease DegP-like</fullName>
        <ecNumber evidence="4">3.4.21.107</ecNumber>
    </recommendedName>
    <alternativeName>
        <fullName evidence="13">Protease Do</fullName>
    </alternativeName>
</protein>
<feature type="compositionally biased region" description="Basic and acidic residues" evidence="16">
    <location>
        <begin position="508"/>
        <end position="523"/>
    </location>
</feature>
<keyword evidence="19" id="KW-1185">Reference proteome</keyword>
<dbReference type="EMBL" id="BBVC01000005">
    <property type="protein sequence ID" value="GAO97462.1"/>
    <property type="molecule type" value="Genomic_DNA"/>
</dbReference>
<feature type="binding site" evidence="15">
    <location>
        <position position="118"/>
    </location>
    <ligand>
        <name>substrate</name>
    </ligand>
</feature>
<evidence type="ECO:0000256" key="12">
    <source>
        <dbReference type="ARBA" id="ARBA00023016"/>
    </source>
</evidence>
<name>A0A0K8MAK8_9PROT</name>
<keyword evidence="12" id="KW-0346">Stress response</keyword>
<evidence type="ECO:0000256" key="5">
    <source>
        <dbReference type="ARBA" id="ARBA00013958"/>
    </source>
</evidence>
<comment type="similarity">
    <text evidence="3">Belongs to the peptidase S1C family.</text>
</comment>
<dbReference type="InterPro" id="IPR009003">
    <property type="entry name" value="Peptidase_S1_PA"/>
</dbReference>
<dbReference type="SMART" id="SM00228">
    <property type="entry name" value="PDZ"/>
    <property type="match status" value="2"/>
</dbReference>
<dbReference type="PANTHER" id="PTHR22939">
    <property type="entry name" value="SERINE PROTEASE FAMILY S1C HTRA-RELATED"/>
    <property type="match status" value="1"/>
</dbReference>
<dbReference type="Gene3D" id="2.30.42.10">
    <property type="match status" value="2"/>
</dbReference>
<dbReference type="AlphaFoldDB" id="A0A0K8MAK8"/>
<accession>A0A0K8MAK8</accession>
<evidence type="ECO:0000256" key="11">
    <source>
        <dbReference type="ARBA" id="ARBA00022825"/>
    </source>
</evidence>
<dbReference type="EC" id="3.4.21.107" evidence="4"/>
<dbReference type="PANTHER" id="PTHR22939:SF130">
    <property type="entry name" value="PERIPLASMIC SERINE ENDOPROTEASE DEGP-LIKE-RELATED"/>
    <property type="match status" value="1"/>
</dbReference>
<gene>
    <name evidence="18" type="primary">degP1</name>
    <name evidence="18" type="ORF">Cva_00094</name>
</gene>
<evidence type="ECO:0000256" key="1">
    <source>
        <dbReference type="ARBA" id="ARBA00001772"/>
    </source>
</evidence>
<feature type="binding site" evidence="15">
    <location>
        <position position="148"/>
    </location>
    <ligand>
        <name>substrate</name>
    </ligand>
</feature>
<reference evidence="18 19" key="1">
    <citation type="submission" date="2015-03" db="EMBL/GenBank/DDBJ databases">
        <title>Caedibacter varicaedens, whole genome shotgun sequence.</title>
        <authorList>
            <person name="Suzuki H."/>
            <person name="Dapper A.L."/>
            <person name="Gibson A.K."/>
            <person name="Jackson C."/>
            <person name="Lee H."/>
            <person name="Pejaver V.R."/>
            <person name="Doak T."/>
            <person name="Lynch M."/>
        </authorList>
    </citation>
    <scope>NUCLEOTIDE SEQUENCE [LARGE SCALE GENOMIC DNA]</scope>
</reference>
<dbReference type="STRING" id="1629334.Cva_00094"/>
<evidence type="ECO:0000256" key="6">
    <source>
        <dbReference type="ARBA" id="ARBA00022670"/>
    </source>
</evidence>
<evidence type="ECO:0000256" key="15">
    <source>
        <dbReference type="PIRSR" id="PIRSR611782-2"/>
    </source>
</evidence>
<keyword evidence="11" id="KW-0720">Serine protease</keyword>
<dbReference type="PROSITE" id="PS50106">
    <property type="entry name" value="PDZ"/>
    <property type="match status" value="2"/>
</dbReference>
<feature type="active site" description="Charge relay system" evidence="14">
    <location>
        <position position="118"/>
    </location>
</feature>
<keyword evidence="9" id="KW-0574">Periplasm</keyword>
<dbReference type="SUPFAM" id="SSF50156">
    <property type="entry name" value="PDZ domain-like"/>
    <property type="match status" value="2"/>
</dbReference>
<feature type="domain" description="PDZ" evidence="17">
    <location>
        <begin position="286"/>
        <end position="339"/>
    </location>
</feature>
<evidence type="ECO:0000256" key="10">
    <source>
        <dbReference type="ARBA" id="ARBA00022801"/>
    </source>
</evidence>
<comment type="caution">
    <text evidence="18">The sequence shown here is derived from an EMBL/GenBank/DDBJ whole genome shotgun (WGS) entry which is preliminary data.</text>
</comment>
<feature type="active site" description="Charge relay system" evidence="14">
    <location>
        <position position="230"/>
    </location>
</feature>
<evidence type="ECO:0000256" key="8">
    <source>
        <dbReference type="ARBA" id="ARBA00022737"/>
    </source>
</evidence>
<dbReference type="Pfam" id="PF13180">
    <property type="entry name" value="PDZ_2"/>
    <property type="match status" value="1"/>
</dbReference>
<keyword evidence="10" id="KW-0378">Hydrolase</keyword>
<feature type="domain" description="PDZ" evidence="17">
    <location>
        <begin position="393"/>
        <end position="455"/>
    </location>
</feature>
<proteinExistence type="inferred from homology"/>
<keyword evidence="8" id="KW-0677">Repeat</keyword>
<keyword evidence="7" id="KW-0732">Signal</keyword>
<evidence type="ECO:0000256" key="9">
    <source>
        <dbReference type="ARBA" id="ARBA00022764"/>
    </source>
</evidence>
<evidence type="ECO:0000256" key="14">
    <source>
        <dbReference type="PIRSR" id="PIRSR611782-1"/>
    </source>
</evidence>
<evidence type="ECO:0000259" key="17">
    <source>
        <dbReference type="PROSITE" id="PS50106"/>
    </source>
</evidence>
<feature type="region of interest" description="Disordered" evidence="16">
    <location>
        <begin position="504"/>
        <end position="523"/>
    </location>
</feature>
<dbReference type="GO" id="GO:0006508">
    <property type="term" value="P:proteolysis"/>
    <property type="evidence" value="ECO:0007669"/>
    <property type="project" value="UniProtKB-KW"/>
</dbReference>
<dbReference type="GO" id="GO:0042597">
    <property type="term" value="C:periplasmic space"/>
    <property type="evidence" value="ECO:0007669"/>
    <property type="project" value="UniProtKB-SubCell"/>
</dbReference>
<evidence type="ECO:0000256" key="4">
    <source>
        <dbReference type="ARBA" id="ARBA00013035"/>
    </source>
</evidence>
<dbReference type="Proteomes" id="UP000036771">
    <property type="component" value="Unassembled WGS sequence"/>
</dbReference>
<evidence type="ECO:0000313" key="18">
    <source>
        <dbReference type="EMBL" id="GAO97462.1"/>
    </source>
</evidence>
<dbReference type="InterPro" id="IPR001940">
    <property type="entry name" value="Peptidase_S1C"/>
</dbReference>
<dbReference type="GO" id="GO:0004252">
    <property type="term" value="F:serine-type endopeptidase activity"/>
    <property type="evidence" value="ECO:0007669"/>
    <property type="project" value="InterPro"/>
</dbReference>
<evidence type="ECO:0000313" key="19">
    <source>
        <dbReference type="Proteomes" id="UP000036771"/>
    </source>
</evidence>
<dbReference type="InterPro" id="IPR001478">
    <property type="entry name" value="PDZ"/>
</dbReference>
<dbReference type="PRINTS" id="PR00834">
    <property type="entry name" value="PROTEASES2C"/>
</dbReference>
<comment type="catalytic activity">
    <reaction evidence="1">
        <text>Acts on substrates that are at least partially unfolded. The cleavage site P1 residue is normally between a pair of hydrophobic residues, such as Val-|-Val.</text>
        <dbReference type="EC" id="3.4.21.107"/>
    </reaction>
</comment>
<evidence type="ECO:0000256" key="7">
    <source>
        <dbReference type="ARBA" id="ARBA00022729"/>
    </source>
</evidence>
<dbReference type="NCBIfam" id="TIGR02037">
    <property type="entry name" value="degP_htrA_DO"/>
    <property type="match status" value="1"/>
</dbReference>
<dbReference type="Gene3D" id="2.40.10.120">
    <property type="match status" value="1"/>
</dbReference>
<sequence>MLTHQLKRIRFALALLLVVQTGSPIFSWTSKATAPHNFADIVAPLLSSVVNISTVTEIPRNRIPMEMPNFPPGSPFEELFRHFLEEGPQARPRKTTSLGSGFIVSQNGKETLIITCNHVITDADKITIILNDNSEFEAQVVGRDHRTDLALLKISTDKKLMTVEWGDSDSARVGEWIIAIGNPFGLSSTVTVGVISTVARNLAIRAPGLETADYIDGYLQTDASINMGNSGGPMFNVNGKVIGINTAILSPNGGSIGIGFAIPSSIAKSVIEQLKQYGRTKRGWLGVKIQPVTKDIATSLGLSKTAGALVGDLSPQSPAMKAGIKGGDVILSFNGHEIKESRLLPRIVGEAPIGSKLPIVVWRNGKEIKLDIVVGEFEEAEKEGLISLDGSENKKLDKRQQGRVVLGMVLQGIKPSQYERFGVNENTRGLVITYVDPDSEAAEKGLRPGDVISEVLLEATRERITEPAQFITFVENARKQHKKQLLVLINRGKDSRFISLSLEEEAPSEGKKLEKNNQEMNRK</sequence>
<evidence type="ECO:0000256" key="2">
    <source>
        <dbReference type="ARBA" id="ARBA00004418"/>
    </source>
</evidence>
<evidence type="ECO:0000256" key="3">
    <source>
        <dbReference type="ARBA" id="ARBA00010541"/>
    </source>
</evidence>
<dbReference type="InterPro" id="IPR036034">
    <property type="entry name" value="PDZ_sf"/>
</dbReference>
<dbReference type="SUPFAM" id="SSF50494">
    <property type="entry name" value="Trypsin-like serine proteases"/>
    <property type="match status" value="1"/>
</dbReference>
<comment type="subcellular location">
    <subcellularLocation>
        <location evidence="2">Periplasm</location>
    </subcellularLocation>
</comment>
<evidence type="ECO:0000256" key="16">
    <source>
        <dbReference type="SAM" id="MobiDB-lite"/>
    </source>
</evidence>
<evidence type="ECO:0000256" key="13">
    <source>
        <dbReference type="ARBA" id="ARBA00032850"/>
    </source>
</evidence>
<dbReference type="Pfam" id="PF13365">
    <property type="entry name" value="Trypsin_2"/>
    <property type="match status" value="1"/>
</dbReference>
<organism evidence="18 19">
    <name type="scientific">Caedimonas varicaedens</name>
    <dbReference type="NCBI Taxonomy" id="1629334"/>
    <lineage>
        <taxon>Bacteria</taxon>
        <taxon>Pseudomonadati</taxon>
        <taxon>Pseudomonadota</taxon>
        <taxon>Alphaproteobacteria</taxon>
        <taxon>Holosporales</taxon>
        <taxon>Caedimonadaceae</taxon>
        <taxon>Caedimonas</taxon>
    </lineage>
</organism>
<feature type="binding site" evidence="15">
    <location>
        <begin position="228"/>
        <end position="230"/>
    </location>
    <ligand>
        <name>substrate</name>
    </ligand>
</feature>
<dbReference type="OrthoDB" id="9758917at2"/>
<keyword evidence="6 18" id="KW-0645">Protease</keyword>
<dbReference type="InterPro" id="IPR011782">
    <property type="entry name" value="Pept_S1C_Do"/>
</dbReference>
<feature type="active site" description="Charge relay system" evidence="14">
    <location>
        <position position="148"/>
    </location>
</feature>